<dbReference type="OrthoDB" id="1600564at2759"/>
<evidence type="ECO:0000256" key="1">
    <source>
        <dbReference type="ARBA" id="ARBA00022801"/>
    </source>
</evidence>
<dbReference type="SUPFAM" id="SSF52266">
    <property type="entry name" value="SGNH hydrolase"/>
    <property type="match status" value="1"/>
</dbReference>
<dbReference type="InterPro" id="IPR001087">
    <property type="entry name" value="GDSL"/>
</dbReference>
<proteinExistence type="predicted"/>
<dbReference type="Proteomes" id="UP000091956">
    <property type="component" value="Unassembled WGS sequence"/>
</dbReference>
<evidence type="ECO:0000256" key="2">
    <source>
        <dbReference type="SAM" id="SignalP"/>
    </source>
</evidence>
<gene>
    <name evidence="3" type="ORF">VE01_09830</name>
</gene>
<organism evidence="3 4">
    <name type="scientific">Pseudogymnoascus verrucosus</name>
    <dbReference type="NCBI Taxonomy" id="342668"/>
    <lineage>
        <taxon>Eukaryota</taxon>
        <taxon>Fungi</taxon>
        <taxon>Dikarya</taxon>
        <taxon>Ascomycota</taxon>
        <taxon>Pezizomycotina</taxon>
        <taxon>Leotiomycetes</taxon>
        <taxon>Thelebolales</taxon>
        <taxon>Thelebolaceae</taxon>
        <taxon>Pseudogymnoascus</taxon>
    </lineage>
</organism>
<sequence>MLFSAILTAGLVSSAAALAAPPRCRANSNYKGWASMKHAFIFGDSYTTTGFDVSQTQPAPGNPLGNPPYPGWTAANGPNWPDFLTVKYNASEILTYNLAYGGATVSSSLVKPYQDTVLSLSSQVEDLFIPNYAFNGKWKSNDSVFGIFIGINDVGNSFYLGDDAVPILNKKIFAVYDGLVKELYNTGARNFVFLNVPPTDRSPLMIGQGADSAALIAKDLKAFNSAIASLAASVRKNYADSNVFTVDAWQAFTDVLNKPAAFPATAGYKNTTAYCEAYQNGTPAQDTLDPSCGIPVNQYFWLNSLHPTSPMHDVLAQKVAAQLKSGPNVC</sequence>
<evidence type="ECO:0000313" key="4">
    <source>
        <dbReference type="Proteomes" id="UP000091956"/>
    </source>
</evidence>
<dbReference type="STRING" id="342668.A0A1B8G9X9"/>
<dbReference type="InterPro" id="IPR036514">
    <property type="entry name" value="SGNH_hydro_sf"/>
</dbReference>
<dbReference type="PANTHER" id="PTHR45648">
    <property type="entry name" value="GDSL LIPASE/ACYLHYDROLASE FAMILY PROTEIN (AFU_ORTHOLOGUE AFUA_4G14700)"/>
    <property type="match status" value="1"/>
</dbReference>
<name>A0A1B8G9X9_9PEZI</name>
<keyword evidence="4" id="KW-1185">Reference proteome</keyword>
<dbReference type="Pfam" id="PF00657">
    <property type="entry name" value="Lipase_GDSL"/>
    <property type="match status" value="1"/>
</dbReference>
<keyword evidence="1" id="KW-0378">Hydrolase</keyword>
<feature type="chain" id="PRO_5008608340" evidence="2">
    <location>
        <begin position="20"/>
        <end position="330"/>
    </location>
</feature>
<dbReference type="InterPro" id="IPR051058">
    <property type="entry name" value="GDSL_Est/Lipase"/>
</dbReference>
<dbReference type="PANTHER" id="PTHR45648:SF85">
    <property type="entry name" value="A, PUTATIVE (AFU_ORTHOLOGUE AFUA_2G10760)-RELATED"/>
    <property type="match status" value="1"/>
</dbReference>
<dbReference type="GeneID" id="28843216"/>
<dbReference type="AlphaFoldDB" id="A0A1B8G9X9"/>
<dbReference type="Gene3D" id="3.40.50.1110">
    <property type="entry name" value="SGNH hydrolase"/>
    <property type="match status" value="1"/>
</dbReference>
<reference evidence="3 4" key="1">
    <citation type="submission" date="2016-03" db="EMBL/GenBank/DDBJ databases">
        <title>Comparative genomics of Pseudogymnoascus destructans, the fungus causing white-nose syndrome of bats.</title>
        <authorList>
            <person name="Palmer J.M."/>
            <person name="Drees K.P."/>
            <person name="Foster J.T."/>
            <person name="Lindner D.L."/>
        </authorList>
    </citation>
    <scope>NUCLEOTIDE SEQUENCE [LARGE SCALE GENOMIC DNA]</scope>
    <source>
        <strain evidence="3 4">UAMH 10579</strain>
    </source>
</reference>
<evidence type="ECO:0000313" key="3">
    <source>
        <dbReference type="EMBL" id="OBT92649.1"/>
    </source>
</evidence>
<dbReference type="EMBL" id="KV460264">
    <property type="protein sequence ID" value="OBT92649.1"/>
    <property type="molecule type" value="Genomic_DNA"/>
</dbReference>
<accession>A0A1B8G9X9</accession>
<dbReference type="RefSeq" id="XP_018126382.1">
    <property type="nucleotide sequence ID" value="XM_018279237.2"/>
</dbReference>
<feature type="signal peptide" evidence="2">
    <location>
        <begin position="1"/>
        <end position="19"/>
    </location>
</feature>
<dbReference type="CDD" id="cd01846">
    <property type="entry name" value="fatty_acyltransferase_like"/>
    <property type="match status" value="1"/>
</dbReference>
<reference evidence="4" key="2">
    <citation type="journal article" date="2018" name="Nat. Commun.">
        <title>Extreme sensitivity to ultraviolet light in the fungal pathogen causing white-nose syndrome of bats.</title>
        <authorList>
            <person name="Palmer J.M."/>
            <person name="Drees K.P."/>
            <person name="Foster J.T."/>
            <person name="Lindner D.L."/>
        </authorList>
    </citation>
    <scope>NUCLEOTIDE SEQUENCE [LARGE SCALE GENOMIC DNA]</scope>
    <source>
        <strain evidence="4">UAMH 10579</strain>
    </source>
</reference>
<protein>
    <submittedName>
        <fullName evidence="3">Uncharacterized protein</fullName>
    </submittedName>
</protein>
<dbReference type="GO" id="GO:0016788">
    <property type="term" value="F:hydrolase activity, acting on ester bonds"/>
    <property type="evidence" value="ECO:0007669"/>
    <property type="project" value="InterPro"/>
</dbReference>
<keyword evidence="2" id="KW-0732">Signal</keyword>